<organism evidence="1 2">
    <name type="scientific">Romanomermis culicivorax</name>
    <name type="common">Nematode worm</name>
    <dbReference type="NCBI Taxonomy" id="13658"/>
    <lineage>
        <taxon>Eukaryota</taxon>
        <taxon>Metazoa</taxon>
        <taxon>Ecdysozoa</taxon>
        <taxon>Nematoda</taxon>
        <taxon>Enoplea</taxon>
        <taxon>Dorylaimia</taxon>
        <taxon>Mermithida</taxon>
        <taxon>Mermithoidea</taxon>
        <taxon>Mermithidae</taxon>
        <taxon>Romanomermis</taxon>
    </lineage>
</organism>
<reference evidence="2" key="1">
    <citation type="submission" date="2022-11" db="UniProtKB">
        <authorList>
            <consortium name="WormBaseParasite"/>
        </authorList>
    </citation>
    <scope>IDENTIFICATION</scope>
</reference>
<sequence>MSEDATKENQKKRVLAYHPEYVPGYERPFFEPTLPSDAPGIQIRHIGDKVVVTPIDKQPVVPVTGTK</sequence>
<protein>
    <submittedName>
        <fullName evidence="2">Uncharacterized protein</fullName>
    </submittedName>
</protein>
<accession>A0A915KZ27</accession>
<name>A0A915KZ27_ROMCU</name>
<keyword evidence="1" id="KW-1185">Reference proteome</keyword>
<dbReference type="AlphaFoldDB" id="A0A915KZ27"/>
<evidence type="ECO:0000313" key="2">
    <source>
        <dbReference type="WBParaSite" id="nRc.2.0.1.t44198-RA"/>
    </source>
</evidence>
<dbReference type="Proteomes" id="UP000887565">
    <property type="component" value="Unplaced"/>
</dbReference>
<proteinExistence type="predicted"/>
<evidence type="ECO:0000313" key="1">
    <source>
        <dbReference type="Proteomes" id="UP000887565"/>
    </source>
</evidence>
<dbReference type="WBParaSite" id="nRc.2.0.1.t44198-RA">
    <property type="protein sequence ID" value="nRc.2.0.1.t44198-RA"/>
    <property type="gene ID" value="nRc.2.0.1.g44198"/>
</dbReference>